<accession>A0A2T3HS66</accession>
<dbReference type="PROSITE" id="PS51257">
    <property type="entry name" value="PROKAR_LIPOPROTEIN"/>
    <property type="match status" value="1"/>
</dbReference>
<reference evidence="1 2" key="1">
    <citation type="submission" date="2018-03" db="EMBL/GenBank/DDBJ databases">
        <authorList>
            <person name="Keele B.F."/>
        </authorList>
    </citation>
    <scope>NUCLEOTIDE SEQUENCE [LARGE SCALE GENOMIC DNA]</scope>
    <source>
        <strain evidence="1 2">YL28-9</strain>
    </source>
</reference>
<dbReference type="Proteomes" id="UP000240912">
    <property type="component" value="Unassembled WGS sequence"/>
</dbReference>
<proteinExistence type="predicted"/>
<evidence type="ECO:0000313" key="2">
    <source>
        <dbReference type="Proteomes" id="UP000240912"/>
    </source>
</evidence>
<dbReference type="AlphaFoldDB" id="A0A2T3HS66"/>
<sequence>MLTRIQTTFLVFVLFVFSSCSSVYMPNVPNTPMLSSQGELSAGGHVSLKGNVSVNAAYAAGNHLGILLNGSIMNNRGSKREFNHNLIEAGAGYFTPFGEGDRQIFEVYAGFGRGSSLTTRKEATPTGVTVTEQQDVGFRKYFMQVNYSAKDKDGFQLFGKKIELNYGTALRLSYVDMNRFLLNNQAHAPEDNIFFEPVFFTRTALSKNVQLQYTGSTNLGLRNRKYLTAGNSIFTLGIVVNVGGNRP</sequence>
<protein>
    <recommendedName>
        <fullName evidence="3">Outer membrane protein beta-barrel domain-containing protein</fullName>
    </recommendedName>
</protein>
<dbReference type="EMBL" id="PYLS01000001">
    <property type="protein sequence ID" value="PST85253.1"/>
    <property type="molecule type" value="Genomic_DNA"/>
</dbReference>
<organism evidence="1 2">
    <name type="scientific">Pedobacter yulinensis</name>
    <dbReference type="NCBI Taxonomy" id="2126353"/>
    <lineage>
        <taxon>Bacteria</taxon>
        <taxon>Pseudomonadati</taxon>
        <taxon>Bacteroidota</taxon>
        <taxon>Sphingobacteriia</taxon>
        <taxon>Sphingobacteriales</taxon>
        <taxon>Sphingobacteriaceae</taxon>
        <taxon>Pedobacter</taxon>
    </lineage>
</organism>
<name>A0A2T3HS66_9SPHI</name>
<dbReference type="OrthoDB" id="1337415at2"/>
<evidence type="ECO:0008006" key="3">
    <source>
        <dbReference type="Google" id="ProtNLM"/>
    </source>
</evidence>
<gene>
    <name evidence="1" type="ORF">C7T94_00530</name>
</gene>
<comment type="caution">
    <text evidence="1">The sequence shown here is derived from an EMBL/GenBank/DDBJ whole genome shotgun (WGS) entry which is preliminary data.</text>
</comment>
<keyword evidence="2" id="KW-1185">Reference proteome</keyword>
<evidence type="ECO:0000313" key="1">
    <source>
        <dbReference type="EMBL" id="PST85253.1"/>
    </source>
</evidence>